<dbReference type="Proteomes" id="UP000660668">
    <property type="component" value="Unassembled WGS sequence"/>
</dbReference>
<accession>A0A930VGF5</accession>
<evidence type="ECO:0008006" key="3">
    <source>
        <dbReference type="Google" id="ProtNLM"/>
    </source>
</evidence>
<evidence type="ECO:0000313" key="2">
    <source>
        <dbReference type="Proteomes" id="UP000660668"/>
    </source>
</evidence>
<name>A0A930VGF5_9ACTN</name>
<keyword evidence="2" id="KW-1185">Reference proteome</keyword>
<reference evidence="1" key="1">
    <citation type="submission" date="2020-11" db="EMBL/GenBank/DDBJ databases">
        <title>Nocardioides cynanchi sp. nov., isolated from soil of rhizosphere of Cynanchum wilfordii.</title>
        <authorList>
            <person name="Lee J.-S."/>
            <person name="Suh M.K."/>
            <person name="Kim J.-S."/>
        </authorList>
    </citation>
    <scope>NUCLEOTIDE SEQUENCE</scope>
    <source>
        <strain evidence="1">KCTC 19276</strain>
    </source>
</reference>
<evidence type="ECO:0000313" key="1">
    <source>
        <dbReference type="EMBL" id="MBF4767064.1"/>
    </source>
</evidence>
<gene>
    <name evidence="1" type="ORF">ISU10_04705</name>
</gene>
<dbReference type="RefSeq" id="WP_194695209.1">
    <property type="nucleotide sequence ID" value="NZ_JADKPO010000004.1"/>
</dbReference>
<protein>
    <recommendedName>
        <fullName evidence="3">DUF559 domain-containing protein</fullName>
    </recommendedName>
</protein>
<sequence length="308" mass="34531">MRVQALAARQQLVLTRRQLREATWTRHQVEHEIEVGRWWSPAPSVVVLHTGELNTEQRLWLGVLHAGEGAVLSHLTAAVRAGLRWSAGDVIDVMTPRGDGVAPLEGYFFHQTRRTYDRWVRPVASGPPRLPIEYAALLAAERDHNIRRALGLLVAVVQQQLSTAERFALAIPEIRKLGHGKTFKAVLGDIAGGAQSFAEIEVGRLCHAYGLLPPTRQVVRLDKQGRRRYLDCAWVLPDGRIVVLEVDGSFHAEVIAWWSDMKRERAVVIQGDTVLRCSSIELRLEPEDVMADLVRIGVPTLRRRSQAS</sequence>
<dbReference type="AlphaFoldDB" id="A0A930VGF5"/>
<organism evidence="1 2">
    <name type="scientific">Nocardioides agariphilus</name>
    <dbReference type="NCBI Taxonomy" id="433664"/>
    <lineage>
        <taxon>Bacteria</taxon>
        <taxon>Bacillati</taxon>
        <taxon>Actinomycetota</taxon>
        <taxon>Actinomycetes</taxon>
        <taxon>Propionibacteriales</taxon>
        <taxon>Nocardioidaceae</taxon>
        <taxon>Nocardioides</taxon>
    </lineage>
</organism>
<comment type="caution">
    <text evidence="1">The sequence shown here is derived from an EMBL/GenBank/DDBJ whole genome shotgun (WGS) entry which is preliminary data.</text>
</comment>
<dbReference type="EMBL" id="JADKPO010000004">
    <property type="protein sequence ID" value="MBF4767064.1"/>
    <property type="molecule type" value="Genomic_DNA"/>
</dbReference>
<proteinExistence type="predicted"/>